<protein>
    <submittedName>
        <fullName evidence="2">Uncharacterized protein</fullName>
    </submittedName>
</protein>
<feature type="region of interest" description="Disordered" evidence="1">
    <location>
        <begin position="167"/>
        <end position="228"/>
    </location>
</feature>
<sequence>MDRVEVEVILDMDDDGLSYIRTNPAIPFVLPSVEDNFEDDSSVSYPTGSKRKRDTVTTPAQKRPATEPAAPTETAAALEAAAPFLPSYQGPAHRNWSRNRTPIIEESLLTRVSTEEPEDLDALAIARPFGWARDIHGMAPLEPLELPNNSNGTNNSRVWESHRPSNLNFTIYEDPPDQETPNPSPRQEGFHPHEEDKENIFVSRSDFDSSGEEEEETHPDLAWNEASIGPRDAFGLPLNREMSEFVQPRDTPFPERPMRHGREVLRTIWVDETQVPEEDERWLHDGSLTDTQIREIEDIEASYQRGQLSRARSNRHQALRGDAPVQAPTNFHTDVRRVLHFQRHEGRSTTPEGSPVRPEDRLITPEEDENELQQEDQDQQDQDQ</sequence>
<evidence type="ECO:0000256" key="1">
    <source>
        <dbReference type="SAM" id="MobiDB-lite"/>
    </source>
</evidence>
<dbReference type="RefSeq" id="XP_056573990.1">
    <property type="nucleotide sequence ID" value="XM_056728175.1"/>
</dbReference>
<reference evidence="2" key="1">
    <citation type="submission" date="2022-12" db="EMBL/GenBank/DDBJ databases">
        <authorList>
            <person name="Petersen C."/>
        </authorList>
    </citation>
    <scope>NUCLEOTIDE SEQUENCE</scope>
    <source>
        <strain evidence="2">IBT 3081</strain>
    </source>
</reference>
<dbReference type="OrthoDB" id="4350061at2759"/>
<gene>
    <name evidence="2" type="ORF">N7517_010452</name>
</gene>
<proteinExistence type="predicted"/>
<keyword evidence="3" id="KW-1185">Reference proteome</keyword>
<accession>A0A9W9RE49</accession>
<dbReference type="AlphaFoldDB" id="A0A9W9RE49"/>
<evidence type="ECO:0000313" key="3">
    <source>
        <dbReference type="Proteomes" id="UP001147752"/>
    </source>
</evidence>
<feature type="compositionally biased region" description="Basic and acidic residues" evidence="1">
    <location>
        <begin position="188"/>
        <end position="199"/>
    </location>
</feature>
<feature type="compositionally biased region" description="Acidic residues" evidence="1">
    <location>
        <begin position="365"/>
        <end position="384"/>
    </location>
</feature>
<organism evidence="2 3">
    <name type="scientific">Penicillium concentricum</name>
    <dbReference type="NCBI Taxonomy" id="293559"/>
    <lineage>
        <taxon>Eukaryota</taxon>
        <taxon>Fungi</taxon>
        <taxon>Dikarya</taxon>
        <taxon>Ascomycota</taxon>
        <taxon>Pezizomycotina</taxon>
        <taxon>Eurotiomycetes</taxon>
        <taxon>Eurotiomycetidae</taxon>
        <taxon>Eurotiales</taxon>
        <taxon>Aspergillaceae</taxon>
        <taxon>Penicillium</taxon>
    </lineage>
</organism>
<feature type="region of interest" description="Disordered" evidence="1">
    <location>
        <begin position="37"/>
        <end position="70"/>
    </location>
</feature>
<reference evidence="2" key="2">
    <citation type="journal article" date="2023" name="IMA Fungus">
        <title>Comparative genomic study of the Penicillium genus elucidates a diverse pangenome and 15 lateral gene transfer events.</title>
        <authorList>
            <person name="Petersen C."/>
            <person name="Sorensen T."/>
            <person name="Nielsen M.R."/>
            <person name="Sondergaard T.E."/>
            <person name="Sorensen J.L."/>
            <person name="Fitzpatrick D.A."/>
            <person name="Frisvad J.C."/>
            <person name="Nielsen K.L."/>
        </authorList>
    </citation>
    <scope>NUCLEOTIDE SEQUENCE</scope>
    <source>
        <strain evidence="2">IBT 3081</strain>
    </source>
</reference>
<dbReference type="GeneID" id="81467358"/>
<dbReference type="EMBL" id="JAPZBT010000006">
    <property type="protein sequence ID" value="KAJ5355843.1"/>
    <property type="molecule type" value="Genomic_DNA"/>
</dbReference>
<comment type="caution">
    <text evidence="2">The sequence shown here is derived from an EMBL/GenBank/DDBJ whole genome shotgun (WGS) entry which is preliminary data.</text>
</comment>
<evidence type="ECO:0000313" key="2">
    <source>
        <dbReference type="EMBL" id="KAJ5355843.1"/>
    </source>
</evidence>
<feature type="region of interest" description="Disordered" evidence="1">
    <location>
        <begin position="340"/>
        <end position="384"/>
    </location>
</feature>
<dbReference type="Proteomes" id="UP001147752">
    <property type="component" value="Unassembled WGS sequence"/>
</dbReference>
<name>A0A9W9RE49_9EURO</name>